<evidence type="ECO:0008006" key="3">
    <source>
        <dbReference type="Google" id="ProtNLM"/>
    </source>
</evidence>
<proteinExistence type="predicted"/>
<evidence type="ECO:0000313" key="2">
    <source>
        <dbReference type="Proteomes" id="UP000254649"/>
    </source>
</evidence>
<dbReference type="SUPFAM" id="SSF53955">
    <property type="entry name" value="Lysozyme-like"/>
    <property type="match status" value="1"/>
</dbReference>
<dbReference type="InterPro" id="IPR023346">
    <property type="entry name" value="Lysozyme-like_dom_sf"/>
</dbReference>
<dbReference type="Gene3D" id="1.10.530.10">
    <property type="match status" value="1"/>
</dbReference>
<protein>
    <recommendedName>
        <fullName evidence="3">Lytic murein transglycosylase</fullName>
    </recommendedName>
</protein>
<dbReference type="OrthoDB" id="5671547at2"/>
<sequence length="264" mass="29697">MAGSHVLITKLSLFFIAITPYSVLAKPFTGFGYDVDSYIQTAANRYQVSEAMLRGLVKMEDGWLNKLSPTGATGVGQFTVGTWNWLAGKEEGRALGMTPVTARNRGTLADPRRNKRINTLAIGALARWHIMRFQELGIRVTDENLYMAHNIGLDGLHRALVGKSTKEDIRNMRVNGMKRWMSVSDFLTYQKGRYNTHKFEANFIQTAQKLPSSTKPMKWVEPVVMKQPKVKAQSLPETAMATNVSSQMKWIEPTGTMVWVEPKN</sequence>
<reference evidence="1 2" key="1">
    <citation type="submission" date="2018-06" db="EMBL/GenBank/DDBJ databases">
        <authorList>
            <consortium name="Pathogen Informatics"/>
            <person name="Doyle S."/>
        </authorList>
    </citation>
    <scope>NUCLEOTIDE SEQUENCE [LARGE SCALE GENOMIC DNA]</scope>
    <source>
        <strain evidence="1 2">NCTC10801</strain>
    </source>
</reference>
<evidence type="ECO:0000313" key="1">
    <source>
        <dbReference type="EMBL" id="SUT95406.1"/>
    </source>
</evidence>
<organism evidence="1 2">
    <name type="scientific">[Actinobacillus] rossii</name>
    <dbReference type="NCBI Taxonomy" id="123820"/>
    <lineage>
        <taxon>Bacteria</taxon>
        <taxon>Pseudomonadati</taxon>
        <taxon>Pseudomonadota</taxon>
        <taxon>Gammaproteobacteria</taxon>
        <taxon>Pasteurellales</taxon>
        <taxon>Pasteurellaceae</taxon>
    </lineage>
</organism>
<dbReference type="AlphaFoldDB" id="A0A380U2M8"/>
<name>A0A380U2M8_9PAST</name>
<dbReference type="EMBL" id="UFRQ01000003">
    <property type="protein sequence ID" value="SUT95406.1"/>
    <property type="molecule type" value="Genomic_DNA"/>
</dbReference>
<gene>
    <name evidence="1" type="ORF">NCTC10801_02461</name>
</gene>
<keyword evidence="2" id="KW-1185">Reference proteome</keyword>
<dbReference type="Proteomes" id="UP000254649">
    <property type="component" value="Unassembled WGS sequence"/>
</dbReference>
<accession>A0A380U2M8</accession>